<evidence type="ECO:0008006" key="3">
    <source>
        <dbReference type="Google" id="ProtNLM"/>
    </source>
</evidence>
<reference evidence="1 2" key="1">
    <citation type="submission" date="2024-02" db="EMBL/GenBank/DDBJ databases">
        <authorList>
            <person name="Chen Y."/>
            <person name="Shah S."/>
            <person name="Dougan E. K."/>
            <person name="Thang M."/>
            <person name="Chan C."/>
        </authorList>
    </citation>
    <scope>NUCLEOTIDE SEQUENCE [LARGE SCALE GENOMIC DNA]</scope>
</reference>
<keyword evidence="2" id="KW-1185">Reference proteome</keyword>
<sequence>MEMRVREITKKVESERLAGGWHNEISLAQAPLFWDEEMIANSKLWAQARNLVRRNEVHGKEEWRIPTSETFSFDATHSHEIQGSGSFEADRHQLRLALLPIVLPPPKFQLCLWSSNMQTLSVSELDMPPCYLVQFVECMYKKLDKLDEQKVGQAAD</sequence>
<organism evidence="1 2">
    <name type="scientific">Durusdinium trenchii</name>
    <dbReference type="NCBI Taxonomy" id="1381693"/>
    <lineage>
        <taxon>Eukaryota</taxon>
        <taxon>Sar</taxon>
        <taxon>Alveolata</taxon>
        <taxon>Dinophyceae</taxon>
        <taxon>Suessiales</taxon>
        <taxon>Symbiodiniaceae</taxon>
        <taxon>Durusdinium</taxon>
    </lineage>
</organism>
<evidence type="ECO:0000313" key="1">
    <source>
        <dbReference type="EMBL" id="CAK9089022.1"/>
    </source>
</evidence>
<name>A0ABP0QL80_9DINO</name>
<dbReference type="EMBL" id="CAXAMM010039795">
    <property type="protein sequence ID" value="CAK9089022.1"/>
    <property type="molecule type" value="Genomic_DNA"/>
</dbReference>
<gene>
    <name evidence="1" type="ORF">SCF082_LOCUS42024</name>
</gene>
<comment type="caution">
    <text evidence="1">The sequence shown here is derived from an EMBL/GenBank/DDBJ whole genome shotgun (WGS) entry which is preliminary data.</text>
</comment>
<evidence type="ECO:0000313" key="2">
    <source>
        <dbReference type="Proteomes" id="UP001642464"/>
    </source>
</evidence>
<protein>
    <recommendedName>
        <fullName evidence="3">DUF1566 domain-containing protein</fullName>
    </recommendedName>
</protein>
<dbReference type="Proteomes" id="UP001642464">
    <property type="component" value="Unassembled WGS sequence"/>
</dbReference>
<proteinExistence type="predicted"/>
<accession>A0ABP0QL80</accession>